<dbReference type="AlphaFoldDB" id="A0A1X9YWE6"/>
<dbReference type="OrthoDB" id="5190099at2"/>
<reference evidence="2" key="1">
    <citation type="submission" date="2017-05" db="EMBL/GenBank/DDBJ databases">
        <authorList>
            <person name="Ray J."/>
            <person name="Price M."/>
            <person name="Deutschbauer A."/>
        </authorList>
    </citation>
    <scope>NUCLEOTIDE SEQUENCE [LARGE SCALE GENOMIC DNA]</scope>
    <source>
        <strain evidence="2">DSM 19842</strain>
    </source>
</reference>
<accession>A0A1X9YWE6</accession>
<evidence type="ECO:0000313" key="1">
    <source>
        <dbReference type="EMBL" id="ARS37225.1"/>
    </source>
</evidence>
<protein>
    <submittedName>
        <fullName evidence="1">Uncharacterized protein</fullName>
    </submittedName>
</protein>
<organism evidence="1 2">
    <name type="scientific">Pontibacter actiniarum</name>
    <dbReference type="NCBI Taxonomy" id="323450"/>
    <lineage>
        <taxon>Bacteria</taxon>
        <taxon>Pseudomonadati</taxon>
        <taxon>Bacteroidota</taxon>
        <taxon>Cytophagia</taxon>
        <taxon>Cytophagales</taxon>
        <taxon>Hymenobacteraceae</taxon>
        <taxon>Pontibacter</taxon>
    </lineage>
</organism>
<dbReference type="KEGG" id="pact:CA264_18310"/>
<dbReference type="EMBL" id="CP021235">
    <property type="protein sequence ID" value="ARS37225.1"/>
    <property type="molecule type" value="Genomic_DNA"/>
</dbReference>
<gene>
    <name evidence="1" type="ORF">CA264_18310</name>
</gene>
<keyword evidence="2" id="KW-1185">Reference proteome</keyword>
<proteinExistence type="predicted"/>
<dbReference type="InterPro" id="IPR018719">
    <property type="entry name" value="DUF2243_membrane"/>
</dbReference>
<dbReference type="Proteomes" id="UP000266292">
    <property type="component" value="Chromosome"/>
</dbReference>
<dbReference type="Pfam" id="PF10002">
    <property type="entry name" value="DUF2243"/>
    <property type="match status" value="1"/>
</dbReference>
<evidence type="ECO:0000313" key="2">
    <source>
        <dbReference type="Proteomes" id="UP000266292"/>
    </source>
</evidence>
<name>A0A1X9YWE6_9BACT</name>
<sequence length="44" mass="4889">MLPGVGITAAGDEIVFHQLLSWHHFWAKSTPETGLLETIGVWEL</sequence>